<reference evidence="3" key="1">
    <citation type="submission" date="2022-11" db="EMBL/GenBank/DDBJ databases">
        <title>Genome Sequence of Cubamyces cubensis.</title>
        <authorList>
            <person name="Buettner E."/>
        </authorList>
    </citation>
    <scope>NUCLEOTIDE SEQUENCE</scope>
    <source>
        <strain evidence="3">MPL-01</strain>
    </source>
</reference>
<feature type="compositionally biased region" description="Low complexity" evidence="1">
    <location>
        <begin position="244"/>
        <end position="258"/>
    </location>
</feature>
<dbReference type="InterPro" id="IPR018306">
    <property type="entry name" value="Phage_T5_Orf172_DNA-bd"/>
</dbReference>
<proteinExistence type="predicted"/>
<dbReference type="CDD" id="cd00920">
    <property type="entry name" value="Cupredoxin"/>
    <property type="match status" value="2"/>
</dbReference>
<dbReference type="EMBL" id="JAPEVG010000150">
    <property type="protein sequence ID" value="KAJ8480937.1"/>
    <property type="molecule type" value="Genomic_DNA"/>
</dbReference>
<dbReference type="PANTHER" id="PTHR34883">
    <property type="entry name" value="SERINE-RICH PROTEIN, PUTATIVE-RELATED-RELATED"/>
    <property type="match status" value="1"/>
</dbReference>
<dbReference type="InterPro" id="IPR008972">
    <property type="entry name" value="Cupredoxin"/>
</dbReference>
<protein>
    <recommendedName>
        <fullName evidence="2">Bacteriophage T5 Orf172 DNA-binding domain-containing protein</fullName>
    </recommendedName>
</protein>
<dbReference type="Pfam" id="PF10544">
    <property type="entry name" value="T5orf172"/>
    <property type="match status" value="1"/>
</dbReference>
<evidence type="ECO:0000313" key="3">
    <source>
        <dbReference type="EMBL" id="KAJ8480937.1"/>
    </source>
</evidence>
<evidence type="ECO:0000256" key="1">
    <source>
        <dbReference type="SAM" id="MobiDB-lite"/>
    </source>
</evidence>
<feature type="compositionally biased region" description="Polar residues" evidence="1">
    <location>
        <begin position="25"/>
        <end position="46"/>
    </location>
</feature>
<gene>
    <name evidence="3" type="ORF">ONZ51_g6341</name>
</gene>
<evidence type="ECO:0000259" key="2">
    <source>
        <dbReference type="Pfam" id="PF10544"/>
    </source>
</evidence>
<dbReference type="AlphaFoldDB" id="A0AAD7TSA5"/>
<sequence>MPNPFSALLKKLKPSQTTTDDRMQRSSNGKSNGHRAPSSSDTSLLTENFGRLSLGSGRPSTGRQDVHRGTANNGFAGGFAQPAHTRNDEMDWESSNLRAQYGPQSTRYTSNNGPPAMSFPEPQMYPPAPPGPLPAPPTMQMPVPQPAMSRTMQFATSGGELPPPPPPPKPDLRPPAAATMTRPHSDSGAFPASGLLRPPPSTPERRPVLHAAPHSAPAKPVSAGPSRPPLSSSQTPSRNRRASDSSSPSSLAASVASSPGKGVRKVQCCAVTKQDTRCQRMVVVSTPLALLSGEEERQFCHQHIKNAFKDVKFPSRKNPGVKVTYDDWIPEYLQESTKNVLREEMQKEASAADTPGYIYAYEIEDKDDPSVVHIKVGRAVKLNKRLGEWDDQCQSKETHLRGYWPMSEDAESNGMMRGRVQVGPPGPYCHRVERLVHLELADLALNAPYLHPDFPNVKSDVGIGNGGKRSAVRRECPDCGAVHKEIFTFPRATGRYEGKEWEEIVRPVIEKWGGFVEAHTGQPKPEPHVPDDHLLYLRPPTTLSSLATMFALAALVGLLALAAPVTRGAVHNVTVGGIGILKYDPASVNADPGDLVVFTFKQKNHTVTQSSLDSPCTPLEGGFDSGFVPVADDATDFPVAQFQVQDTNPVWVYCRQANHCQQGMVFAINPGDKLATFQSNAVGNNTDASSSNTTATATSSDNAGSATATQSVVTVTATVTIDGTTQTTTYGSYPGSAAPTSVASQEHVIMVGQDSTLTFSPSNISAQVGDTVTFRFAAKNHTATQSSFASPCSPLAETSTSGQVGFDSGFQPVIANSSDFPSFSVKINDTAPIWVYCKQTNPASHCAAGMVFSVNAIETGPNNFAAFQAKAKATGSGSNTGSSGTNAALRATGQTASVLVALFAALVGAMLL</sequence>
<dbReference type="InterPro" id="IPR052953">
    <property type="entry name" value="Ser-rich/MCO-related"/>
</dbReference>
<dbReference type="PANTHER" id="PTHR34883:SF4">
    <property type="entry name" value="CUPREDOXIN"/>
    <property type="match status" value="1"/>
</dbReference>
<dbReference type="SUPFAM" id="SSF49503">
    <property type="entry name" value="Cupredoxins"/>
    <property type="match status" value="2"/>
</dbReference>
<feature type="compositionally biased region" description="Low complexity" evidence="1">
    <location>
        <begin position="71"/>
        <end position="80"/>
    </location>
</feature>
<accession>A0AAD7TSA5</accession>
<feature type="compositionally biased region" description="Pro residues" evidence="1">
    <location>
        <begin position="123"/>
        <end position="145"/>
    </location>
</feature>
<dbReference type="Proteomes" id="UP001215151">
    <property type="component" value="Unassembled WGS sequence"/>
</dbReference>
<name>A0AAD7TSA5_9APHY</name>
<dbReference type="Gene3D" id="2.60.40.420">
    <property type="entry name" value="Cupredoxins - blue copper proteins"/>
    <property type="match status" value="2"/>
</dbReference>
<feature type="compositionally biased region" description="Polar residues" evidence="1">
    <location>
        <begin position="93"/>
        <end position="113"/>
    </location>
</feature>
<feature type="region of interest" description="Disordered" evidence="1">
    <location>
        <begin position="1"/>
        <end position="258"/>
    </location>
</feature>
<evidence type="ECO:0000313" key="4">
    <source>
        <dbReference type="Proteomes" id="UP001215151"/>
    </source>
</evidence>
<comment type="caution">
    <text evidence="3">The sequence shown here is derived from an EMBL/GenBank/DDBJ whole genome shotgun (WGS) entry which is preliminary data.</text>
</comment>
<feature type="domain" description="Bacteriophage T5 Orf172 DNA-binding" evidence="2">
    <location>
        <begin position="356"/>
        <end position="445"/>
    </location>
</feature>
<feature type="region of interest" description="Disordered" evidence="1">
    <location>
        <begin position="684"/>
        <end position="707"/>
    </location>
</feature>
<keyword evidence="4" id="KW-1185">Reference proteome</keyword>
<organism evidence="3 4">
    <name type="scientific">Trametes cubensis</name>
    <dbReference type="NCBI Taxonomy" id="1111947"/>
    <lineage>
        <taxon>Eukaryota</taxon>
        <taxon>Fungi</taxon>
        <taxon>Dikarya</taxon>
        <taxon>Basidiomycota</taxon>
        <taxon>Agaricomycotina</taxon>
        <taxon>Agaricomycetes</taxon>
        <taxon>Polyporales</taxon>
        <taxon>Polyporaceae</taxon>
        <taxon>Trametes</taxon>
    </lineage>
</organism>